<gene>
    <name evidence="3" type="ORF">HMPREF9135_1763</name>
</gene>
<dbReference type="InterPro" id="IPR006860">
    <property type="entry name" value="FecR"/>
</dbReference>
<reference evidence="3 4" key="1">
    <citation type="submission" date="2013-08" db="EMBL/GenBank/DDBJ databases">
        <authorList>
            <person name="Durkin A.S."/>
            <person name="Haft D.R."/>
            <person name="McCorrison J."/>
            <person name="Torralba M."/>
            <person name="Gillis M."/>
            <person name="Haft D.H."/>
            <person name="Methe B."/>
            <person name="Sutton G."/>
            <person name="Nelson K.E."/>
        </authorList>
    </citation>
    <scope>NUCLEOTIDE SEQUENCE [LARGE SCALE GENOMIC DNA]</scope>
    <source>
        <strain evidence="3 4">F0067</strain>
    </source>
</reference>
<evidence type="ECO:0000313" key="3">
    <source>
        <dbReference type="EMBL" id="ERK39320.1"/>
    </source>
</evidence>
<keyword evidence="1" id="KW-1133">Transmembrane helix</keyword>
<name>U2NML9_9BACT</name>
<dbReference type="GO" id="GO:0016989">
    <property type="term" value="F:sigma factor antagonist activity"/>
    <property type="evidence" value="ECO:0007669"/>
    <property type="project" value="TreeGrafter"/>
</dbReference>
<dbReference type="InterPro" id="IPR012373">
    <property type="entry name" value="Ferrdict_sens_TM"/>
</dbReference>
<dbReference type="EMBL" id="AWEY01000023">
    <property type="protein sequence ID" value="ERK39320.1"/>
    <property type="molecule type" value="Genomic_DNA"/>
</dbReference>
<keyword evidence="4" id="KW-1185">Reference proteome</keyword>
<protein>
    <submittedName>
        <fullName evidence="3">Sigma factor regulatory protein, FecR/PupR family</fullName>
    </submittedName>
</protein>
<organism evidence="3 4">
    <name type="scientific">Segatella baroniae F0067</name>
    <dbReference type="NCBI Taxonomy" id="1115809"/>
    <lineage>
        <taxon>Bacteria</taxon>
        <taxon>Pseudomonadati</taxon>
        <taxon>Bacteroidota</taxon>
        <taxon>Bacteroidia</taxon>
        <taxon>Bacteroidales</taxon>
        <taxon>Prevotellaceae</taxon>
        <taxon>Segatella</taxon>
    </lineage>
</organism>
<feature type="domain" description="FecR protein" evidence="2">
    <location>
        <begin position="119"/>
        <end position="203"/>
    </location>
</feature>
<evidence type="ECO:0000259" key="2">
    <source>
        <dbReference type="Pfam" id="PF04773"/>
    </source>
</evidence>
<dbReference type="PIRSF" id="PIRSF018266">
    <property type="entry name" value="FecR"/>
    <property type="match status" value="1"/>
</dbReference>
<dbReference type="PANTHER" id="PTHR30273">
    <property type="entry name" value="PERIPLASMIC SIGNAL SENSOR AND SIGMA FACTOR ACTIVATOR FECR-RELATED"/>
    <property type="match status" value="1"/>
</dbReference>
<evidence type="ECO:0000256" key="1">
    <source>
        <dbReference type="SAM" id="Phobius"/>
    </source>
</evidence>
<sequence>MEHTNIDAILARHLAAEPLTEEQRQTLEAYIDANGTEYRRLVDAMERLDREGRDIQVDTATAWQKVESRLAESPHKARAVRLRALWVAAAALLLLVGFGFYSLFGEAPAQTFANHSHRTEQLRLPDGTTVRLHPQATLAYRASDRKAERRVELTGRAFFDVSHDGRSFTVTAGEMRVEVLGTSFSVDARLKGNERVSVETGRVLVTAAGQKAVLTRGQQASLNHGTLRKSADRAETLQPVFVFKDTPIREAVDRMAREMDIRIELDPQLDDGNRITTQLRSANPTEAIREIALLCNCRYDSVSPIHYRIYK</sequence>
<dbReference type="PANTHER" id="PTHR30273:SF2">
    <property type="entry name" value="PROTEIN FECR"/>
    <property type="match status" value="1"/>
</dbReference>
<accession>U2NML9</accession>
<feature type="transmembrane region" description="Helical" evidence="1">
    <location>
        <begin position="84"/>
        <end position="104"/>
    </location>
</feature>
<dbReference type="Gene3D" id="2.60.120.1440">
    <property type="match status" value="1"/>
</dbReference>
<dbReference type="AlphaFoldDB" id="U2NML9"/>
<keyword evidence="1" id="KW-0812">Transmembrane</keyword>
<comment type="caution">
    <text evidence="3">The sequence shown here is derived from an EMBL/GenBank/DDBJ whole genome shotgun (WGS) entry which is preliminary data.</text>
</comment>
<keyword evidence="1" id="KW-0472">Membrane</keyword>
<dbReference type="Proteomes" id="UP000016648">
    <property type="component" value="Unassembled WGS sequence"/>
</dbReference>
<dbReference type="Pfam" id="PF04773">
    <property type="entry name" value="FecR"/>
    <property type="match status" value="1"/>
</dbReference>
<evidence type="ECO:0000313" key="4">
    <source>
        <dbReference type="Proteomes" id="UP000016648"/>
    </source>
</evidence>
<dbReference type="PATRIC" id="fig|1115809.3.peg.1323"/>
<proteinExistence type="predicted"/>
<dbReference type="RefSeq" id="WP_021589633.1">
    <property type="nucleotide sequence ID" value="NZ_AWEY01000023.1"/>
</dbReference>